<dbReference type="InterPro" id="IPR037108">
    <property type="entry name" value="TM1727-like_C_sf"/>
</dbReference>
<proteinExistence type="predicted"/>
<dbReference type="InterPro" id="IPR036291">
    <property type="entry name" value="NAD(P)-bd_dom_sf"/>
</dbReference>
<comment type="caution">
    <text evidence="3">The sequence shown here is derived from an EMBL/GenBank/DDBJ whole genome shotgun (WGS) entry which is preliminary data.</text>
</comment>
<name>A0A315XX86_RUMFL</name>
<dbReference type="Pfam" id="PF03807">
    <property type="entry name" value="F420_oxidored"/>
    <property type="match status" value="1"/>
</dbReference>
<reference evidence="3 4" key="1">
    <citation type="submission" date="2018-05" db="EMBL/GenBank/DDBJ databases">
        <title>The Hungate 1000. A catalogue of reference genomes from the rumen microbiome.</title>
        <authorList>
            <person name="Kelly W."/>
        </authorList>
    </citation>
    <scope>NUCLEOTIDE SEQUENCE [LARGE SCALE GENOMIC DNA]</scope>
    <source>
        <strain evidence="3 4">SAb67</strain>
    </source>
</reference>
<evidence type="ECO:0000259" key="2">
    <source>
        <dbReference type="Pfam" id="PF10728"/>
    </source>
</evidence>
<accession>A0A315XX86</accession>
<dbReference type="Pfam" id="PF10728">
    <property type="entry name" value="DUF2520"/>
    <property type="match status" value="1"/>
</dbReference>
<evidence type="ECO:0000313" key="4">
    <source>
        <dbReference type="Proteomes" id="UP000245720"/>
    </source>
</evidence>
<feature type="domain" description="DUF2520" evidence="2">
    <location>
        <begin position="134"/>
        <end position="259"/>
    </location>
</feature>
<dbReference type="InterPro" id="IPR008927">
    <property type="entry name" value="6-PGluconate_DH-like_C_sf"/>
</dbReference>
<sequence>MKIGFIGAGKVGFSLGRYFVGNGLEVSGYYCRNVQSSAEAAKFTGTKFYDNVAELVKDSDVIFIVVPDGAITENYYAIRELGIGGKQLCHCSGALSAAEAFPEIGRYGAAGCSVHPLFPISSKYDSHRELKNAFFCIEGDEAAAAEWKGILDKMGNPTRLISGSAKSEYHAACAVSSNLVCALAAESLSLMGKCGFSEKEALSALEPLIISNIRRILAVGPTEALTGPVERNDVMTVRRHLECIEAGADREMYRAVSRKLVELAQKKHPDSDYTEMRRLLK</sequence>
<dbReference type="EMBL" id="QGDI01000008">
    <property type="protein sequence ID" value="PWJ11847.1"/>
    <property type="molecule type" value="Genomic_DNA"/>
</dbReference>
<dbReference type="PANTHER" id="PTHR40459">
    <property type="entry name" value="CONSERVED HYPOTHETICAL ALANINE AND LEUCINE RICH PROTEIN"/>
    <property type="match status" value="1"/>
</dbReference>
<dbReference type="OrthoDB" id="9810755at2"/>
<evidence type="ECO:0000259" key="1">
    <source>
        <dbReference type="Pfam" id="PF03807"/>
    </source>
</evidence>
<protein>
    <submittedName>
        <fullName evidence="3">Putative short-subunit dehydrogenase-like oxidoreductase (DUF2520 family)</fullName>
    </submittedName>
</protein>
<dbReference type="PANTHER" id="PTHR40459:SF1">
    <property type="entry name" value="CONSERVED HYPOTHETICAL ALANINE AND LEUCINE RICH PROTEIN"/>
    <property type="match status" value="1"/>
</dbReference>
<dbReference type="SUPFAM" id="SSF48179">
    <property type="entry name" value="6-phosphogluconate dehydrogenase C-terminal domain-like"/>
    <property type="match status" value="1"/>
</dbReference>
<dbReference type="AlphaFoldDB" id="A0A315XX86"/>
<dbReference type="Gene3D" id="1.10.1040.20">
    <property type="entry name" value="ProC-like, C-terminal domain"/>
    <property type="match status" value="1"/>
</dbReference>
<dbReference type="RefSeq" id="WP_109726872.1">
    <property type="nucleotide sequence ID" value="NZ_QGDI01000008.1"/>
</dbReference>
<evidence type="ECO:0000313" key="3">
    <source>
        <dbReference type="EMBL" id="PWJ11847.1"/>
    </source>
</evidence>
<dbReference type="InterPro" id="IPR028939">
    <property type="entry name" value="P5C_Rdtase_cat_N"/>
</dbReference>
<feature type="domain" description="Pyrroline-5-carboxylate reductase catalytic N-terminal" evidence="1">
    <location>
        <begin position="2"/>
        <end position="73"/>
    </location>
</feature>
<dbReference type="Proteomes" id="UP000245720">
    <property type="component" value="Unassembled WGS sequence"/>
</dbReference>
<gene>
    <name evidence="3" type="ORF">IE37_02111</name>
</gene>
<dbReference type="Gene3D" id="3.40.50.720">
    <property type="entry name" value="NAD(P)-binding Rossmann-like Domain"/>
    <property type="match status" value="1"/>
</dbReference>
<dbReference type="SUPFAM" id="SSF51735">
    <property type="entry name" value="NAD(P)-binding Rossmann-fold domains"/>
    <property type="match status" value="1"/>
</dbReference>
<dbReference type="InterPro" id="IPR018931">
    <property type="entry name" value="DUF2520"/>
</dbReference>
<organism evidence="3 4">
    <name type="scientific">Ruminococcus flavefaciens</name>
    <dbReference type="NCBI Taxonomy" id="1265"/>
    <lineage>
        <taxon>Bacteria</taxon>
        <taxon>Bacillati</taxon>
        <taxon>Bacillota</taxon>
        <taxon>Clostridia</taxon>
        <taxon>Eubacteriales</taxon>
        <taxon>Oscillospiraceae</taxon>
        <taxon>Ruminococcus</taxon>
    </lineage>
</organism>